<dbReference type="STRING" id="879819.A0A0J0XXA6"/>
<sequence length="570" mass="63615">MNIDTIPFVAAPPAPRAGLPNARDMSHHLNSITKRRQANKLKELYKYAALPGMVPMAGGVPSPTIFPFETLSADILPYNHLPLDPPRVPKKQGLLEWLFSSSAPTTEKISIPKYAADPKDPMAIQLSTSLQYAAATGPPAFPIWLRKYVETVFKPAFADWDVLLDVGATDAMTKVCNMLLVEGDSVMVEEWTYPGAMNAYLPYDVNVVGLPMDNEGIIPADMDKVLSSWNEEKQGPRPRLLYTVPTGQNPTGATMLAERRKAVYDICSKYDVVIVEDEPYYCLFMDAYVPRDAKLSPMDKAQRDAEKLEGKKGNEAFLKSLPPSFLHFDTDGRVIRFDTFSKTSCPGSRLGWITSSPIFIERLTRIAECGTQAPSGFATALTLTMLNHWGWDGYVRWLRGIKANYRMKRDWMLDALADSFHLESDGSSINPLVLSTPLGRGYTAYARPDPASPERRWDEKRGVQSAHGAPLISFIPPSAGMFIFLGVHLNTHPEYRGPDDTRTLMDKLWRTLAKHHVLFAPGWAFDANGPHNIGGDGVGYFRLSFSIVTYEQTRESMEVFAKVLKQFLRA</sequence>
<keyword evidence="4 7" id="KW-0808">Transferase</keyword>
<proteinExistence type="inferred from homology"/>
<dbReference type="SUPFAM" id="SSF53383">
    <property type="entry name" value="PLP-dependent transferases"/>
    <property type="match status" value="1"/>
</dbReference>
<evidence type="ECO:0000256" key="2">
    <source>
        <dbReference type="ARBA" id="ARBA00007441"/>
    </source>
</evidence>
<dbReference type="AlphaFoldDB" id="A0A0J0XXA6"/>
<keyword evidence="5" id="KW-0663">Pyridoxal phosphate</keyword>
<reference evidence="7 8" key="1">
    <citation type="submission" date="2015-03" db="EMBL/GenBank/DDBJ databases">
        <title>Genomics and transcriptomics of the oil-accumulating basidiomycete yeast T. oleaginosus allow insights into substrate utilization and the diverse evolutionary trajectories of mating systems in fungi.</title>
        <authorList>
            <consortium name="DOE Joint Genome Institute"/>
            <person name="Kourist R."/>
            <person name="Kracht O."/>
            <person name="Bracharz F."/>
            <person name="Lipzen A."/>
            <person name="Nolan M."/>
            <person name="Ohm R."/>
            <person name="Grigoriev I."/>
            <person name="Sun S."/>
            <person name="Heitman J."/>
            <person name="Bruck T."/>
            <person name="Nowrousian M."/>
        </authorList>
    </citation>
    <scope>NUCLEOTIDE SEQUENCE [LARGE SCALE GENOMIC DNA]</scope>
    <source>
        <strain evidence="7 8">IBC0246</strain>
    </source>
</reference>
<dbReference type="Pfam" id="PF00155">
    <property type="entry name" value="Aminotran_1_2"/>
    <property type="match status" value="1"/>
</dbReference>
<protein>
    <submittedName>
        <fullName evidence="7">PLP-dependent transferase</fullName>
    </submittedName>
</protein>
<dbReference type="InterPro" id="IPR004839">
    <property type="entry name" value="Aminotransferase_I/II_large"/>
</dbReference>
<name>A0A0J0XXA6_9TREE</name>
<keyword evidence="8" id="KW-1185">Reference proteome</keyword>
<evidence type="ECO:0000256" key="1">
    <source>
        <dbReference type="ARBA" id="ARBA00001933"/>
    </source>
</evidence>
<accession>A0A0J0XXA6</accession>
<dbReference type="EMBL" id="KQ087180">
    <property type="protein sequence ID" value="KLT45680.1"/>
    <property type="molecule type" value="Genomic_DNA"/>
</dbReference>
<dbReference type="GO" id="GO:0008483">
    <property type="term" value="F:transaminase activity"/>
    <property type="evidence" value="ECO:0007669"/>
    <property type="project" value="UniProtKB-KW"/>
</dbReference>
<evidence type="ECO:0000256" key="5">
    <source>
        <dbReference type="ARBA" id="ARBA00022898"/>
    </source>
</evidence>
<dbReference type="Proteomes" id="UP000053611">
    <property type="component" value="Unassembled WGS sequence"/>
</dbReference>
<keyword evidence="3" id="KW-0032">Aminotransferase</keyword>
<dbReference type="RefSeq" id="XP_018282171.1">
    <property type="nucleotide sequence ID" value="XM_018421936.1"/>
</dbReference>
<dbReference type="Gene3D" id="3.40.640.10">
    <property type="entry name" value="Type I PLP-dependent aspartate aminotransferase-like (Major domain)"/>
    <property type="match status" value="2"/>
</dbReference>
<dbReference type="InterPro" id="IPR015424">
    <property type="entry name" value="PyrdxlP-dep_Trfase"/>
</dbReference>
<dbReference type="PANTHER" id="PTHR42790">
    <property type="entry name" value="AMINOTRANSFERASE"/>
    <property type="match status" value="1"/>
</dbReference>
<dbReference type="InterPro" id="IPR050859">
    <property type="entry name" value="Class-I_PLP-dep_aminotransf"/>
</dbReference>
<dbReference type="PANTHER" id="PTHR42790:SF1">
    <property type="entry name" value="AROMATIC AMINO ACID AMINOTRANSFERASE, HYPOTHETICAL (EUROFUNG)"/>
    <property type="match status" value="1"/>
</dbReference>
<dbReference type="GeneID" id="28982539"/>
<organism evidence="7 8">
    <name type="scientific">Cutaneotrichosporon oleaginosum</name>
    <dbReference type="NCBI Taxonomy" id="879819"/>
    <lineage>
        <taxon>Eukaryota</taxon>
        <taxon>Fungi</taxon>
        <taxon>Dikarya</taxon>
        <taxon>Basidiomycota</taxon>
        <taxon>Agaricomycotina</taxon>
        <taxon>Tremellomycetes</taxon>
        <taxon>Trichosporonales</taxon>
        <taxon>Trichosporonaceae</taxon>
        <taxon>Cutaneotrichosporon</taxon>
    </lineage>
</organism>
<dbReference type="CDD" id="cd00609">
    <property type="entry name" value="AAT_like"/>
    <property type="match status" value="1"/>
</dbReference>
<gene>
    <name evidence="7" type="ORF">CC85DRAFT_282301</name>
</gene>
<evidence type="ECO:0000256" key="4">
    <source>
        <dbReference type="ARBA" id="ARBA00022679"/>
    </source>
</evidence>
<evidence type="ECO:0000259" key="6">
    <source>
        <dbReference type="Pfam" id="PF00155"/>
    </source>
</evidence>
<comment type="similarity">
    <text evidence="2">Belongs to the class-I pyridoxal-phosphate-dependent aminotransferase family.</text>
</comment>
<evidence type="ECO:0000256" key="3">
    <source>
        <dbReference type="ARBA" id="ARBA00022576"/>
    </source>
</evidence>
<evidence type="ECO:0000313" key="8">
    <source>
        <dbReference type="Proteomes" id="UP000053611"/>
    </source>
</evidence>
<dbReference type="InterPro" id="IPR015421">
    <property type="entry name" value="PyrdxlP-dep_Trfase_major"/>
</dbReference>
<evidence type="ECO:0000313" key="7">
    <source>
        <dbReference type="EMBL" id="KLT45680.1"/>
    </source>
</evidence>
<feature type="domain" description="Aminotransferase class I/classII large" evidence="6">
    <location>
        <begin position="167"/>
        <end position="388"/>
    </location>
</feature>
<dbReference type="OrthoDB" id="691673at2759"/>
<comment type="cofactor">
    <cofactor evidence="1">
        <name>pyridoxal 5'-phosphate</name>
        <dbReference type="ChEBI" id="CHEBI:597326"/>
    </cofactor>
</comment>
<dbReference type="GO" id="GO:0030170">
    <property type="term" value="F:pyridoxal phosphate binding"/>
    <property type="evidence" value="ECO:0007669"/>
    <property type="project" value="InterPro"/>
</dbReference>
<dbReference type="GO" id="GO:1901605">
    <property type="term" value="P:alpha-amino acid metabolic process"/>
    <property type="evidence" value="ECO:0007669"/>
    <property type="project" value="TreeGrafter"/>
</dbReference>